<organism evidence="2 3">
    <name type="scientific">Euroglyphus maynei</name>
    <name type="common">Mayne's house dust mite</name>
    <dbReference type="NCBI Taxonomy" id="6958"/>
    <lineage>
        <taxon>Eukaryota</taxon>
        <taxon>Metazoa</taxon>
        <taxon>Ecdysozoa</taxon>
        <taxon>Arthropoda</taxon>
        <taxon>Chelicerata</taxon>
        <taxon>Arachnida</taxon>
        <taxon>Acari</taxon>
        <taxon>Acariformes</taxon>
        <taxon>Sarcoptiformes</taxon>
        <taxon>Astigmata</taxon>
        <taxon>Psoroptidia</taxon>
        <taxon>Analgoidea</taxon>
        <taxon>Pyroglyphidae</taxon>
        <taxon>Pyroglyphinae</taxon>
        <taxon>Euroglyphus</taxon>
    </lineage>
</organism>
<evidence type="ECO:0000256" key="1">
    <source>
        <dbReference type="SAM" id="MobiDB-lite"/>
    </source>
</evidence>
<comment type="caution">
    <text evidence="2">The sequence shown here is derived from an EMBL/GenBank/DDBJ whole genome shotgun (WGS) entry which is preliminary data.</text>
</comment>
<reference evidence="2 3" key="1">
    <citation type="submission" date="2017-03" db="EMBL/GenBank/DDBJ databases">
        <title>Genome Survey of Euroglyphus maynei.</title>
        <authorList>
            <person name="Arlian L.G."/>
            <person name="Morgan M.S."/>
            <person name="Rider S.D."/>
        </authorList>
    </citation>
    <scope>NUCLEOTIDE SEQUENCE [LARGE SCALE GENOMIC DNA]</scope>
    <source>
        <strain evidence="2">Arlian Lab</strain>
        <tissue evidence="2">Whole body</tissue>
    </source>
</reference>
<feature type="compositionally biased region" description="Polar residues" evidence="1">
    <location>
        <begin position="8"/>
        <end position="25"/>
    </location>
</feature>
<name>A0A1Y3AYQ1_EURMA</name>
<evidence type="ECO:0000313" key="3">
    <source>
        <dbReference type="Proteomes" id="UP000194236"/>
    </source>
</evidence>
<protein>
    <submittedName>
        <fullName evidence="2">Uncharacterized protein</fullName>
    </submittedName>
</protein>
<proteinExistence type="predicted"/>
<dbReference type="Proteomes" id="UP000194236">
    <property type="component" value="Unassembled WGS sequence"/>
</dbReference>
<feature type="region of interest" description="Disordered" evidence="1">
    <location>
        <begin position="1"/>
        <end position="66"/>
    </location>
</feature>
<accession>A0A1Y3AYQ1</accession>
<sequence length="208" mass="22592">MAAMAAAVSTSVSKPTPVIKSNPSSPRKDGRYLESNFSDSMNEEEEEVGTSIQIDTDSSSTQQSQQQTIGADVNVSSQLVRSKSLDDLQTLFCYSNLCNVTAAQQPVASAFPGSTMENVMLSSLMTSGNQPTTITNNHSGMIHHYSSFNPIPCDQSSNNTTTTTTETQPKTAEQLACSFFSQQPQQQQLNTDHPYQSLNPLMMKMTIC</sequence>
<evidence type="ECO:0000313" key="2">
    <source>
        <dbReference type="EMBL" id="OTF73660.1"/>
    </source>
</evidence>
<dbReference type="EMBL" id="MUJZ01050638">
    <property type="protein sequence ID" value="OTF73660.1"/>
    <property type="molecule type" value="Genomic_DNA"/>
</dbReference>
<dbReference type="AlphaFoldDB" id="A0A1Y3AYQ1"/>
<keyword evidence="3" id="KW-1185">Reference proteome</keyword>
<gene>
    <name evidence="2" type="ORF">BLA29_002426</name>
</gene>
<dbReference type="OrthoDB" id="10570737at2759"/>
<feature type="compositionally biased region" description="Low complexity" evidence="1">
    <location>
        <begin position="50"/>
        <end position="66"/>
    </location>
</feature>